<evidence type="ECO:0000256" key="5">
    <source>
        <dbReference type="ARBA" id="ARBA00022989"/>
    </source>
</evidence>
<dbReference type="STRING" id="1461582.BN1048_00782"/>
<keyword evidence="3 8" id="KW-0812">Transmembrane</keyword>
<sequence>MKNKWQAAFEVAKYTNYDFLHYDNDTEIIWLKDRKKKTLMCLIDLDLPDSELEEITDNIFNSQDNLSGIAGFPVKVINLYHLTGKKFTRKFKSKTLRVNHRTVNNLEKIISNPFYKIDMKYKKPKDDAFYKRRLMSRHPFEKYMIKFTPMTLLLVTLNTIVLLINLIFVHLFNTYELTNLLAVSHYEVSSGEYYRLVTSSFLHVGISHFLFNIFALYILGKFVEGIYTPWHLLITYLAAGTIASLFSLVFVTEGISLGASGAVYGLLGLIIMHLLITRQIKIKLIIQIIAVFAVVSALSMFLANINHYAHIGGLIVGALLAVIYNFRRIKFKYTLIAAAVLVLFAMFSHFGMNQQTSIHPMDDEAMYYYKKGDYDEALAVVNNSINKEVATDMTYYLLGKLYIESGNPEKGQEYVDKSYEMNPANELAAKEKILEFRKAQDFENMNEAISRLDTPVEDKELQILVDEAN</sequence>
<keyword evidence="6 8" id="KW-0472">Membrane</keyword>
<keyword evidence="10" id="KW-0645">Protease</keyword>
<gene>
    <name evidence="10" type="primary">gluP</name>
    <name evidence="10" type="ORF">BN1048_00782</name>
</gene>
<dbReference type="OrthoDB" id="9813074at2"/>
<feature type="repeat" description="TPR" evidence="7">
    <location>
        <begin position="392"/>
        <end position="425"/>
    </location>
</feature>
<dbReference type="SUPFAM" id="SSF144091">
    <property type="entry name" value="Rhomboid-like"/>
    <property type="match status" value="1"/>
</dbReference>
<dbReference type="InterPro" id="IPR019734">
    <property type="entry name" value="TPR_rpt"/>
</dbReference>
<dbReference type="PANTHER" id="PTHR43731:SF14">
    <property type="entry name" value="PRESENILIN-ASSOCIATED RHOMBOID-LIKE PROTEIN, MITOCHONDRIAL"/>
    <property type="match status" value="1"/>
</dbReference>
<keyword evidence="11" id="KW-1185">Reference proteome</keyword>
<organism evidence="10 11">
    <name type="scientific">Jeotgalicoccus saudimassiliensis</name>
    <dbReference type="NCBI Taxonomy" id="1461582"/>
    <lineage>
        <taxon>Bacteria</taxon>
        <taxon>Bacillati</taxon>
        <taxon>Bacillota</taxon>
        <taxon>Bacilli</taxon>
        <taxon>Bacillales</taxon>
        <taxon>Staphylococcaceae</taxon>
        <taxon>Jeotgalicoccus</taxon>
    </lineage>
</organism>
<feature type="transmembrane region" description="Helical" evidence="8">
    <location>
        <begin position="193"/>
        <end position="218"/>
    </location>
</feature>
<evidence type="ECO:0000256" key="3">
    <source>
        <dbReference type="ARBA" id="ARBA00022692"/>
    </source>
</evidence>
<evidence type="ECO:0000259" key="9">
    <source>
        <dbReference type="Pfam" id="PF01694"/>
    </source>
</evidence>
<dbReference type="GO" id="GO:0006508">
    <property type="term" value="P:proteolysis"/>
    <property type="evidence" value="ECO:0007669"/>
    <property type="project" value="UniProtKB-KW"/>
</dbReference>
<dbReference type="GO" id="GO:0004252">
    <property type="term" value="F:serine-type endopeptidase activity"/>
    <property type="evidence" value="ECO:0007669"/>
    <property type="project" value="InterPro"/>
</dbReference>
<keyword evidence="5 8" id="KW-1133">Transmembrane helix</keyword>
<dbReference type="InterPro" id="IPR035952">
    <property type="entry name" value="Rhomboid-like_sf"/>
</dbReference>
<feature type="transmembrane region" description="Helical" evidence="8">
    <location>
        <begin position="308"/>
        <end position="326"/>
    </location>
</feature>
<feature type="transmembrane region" description="Helical" evidence="8">
    <location>
        <begin position="333"/>
        <end position="352"/>
    </location>
</feature>
<dbReference type="PROSITE" id="PS50005">
    <property type="entry name" value="TPR"/>
    <property type="match status" value="1"/>
</dbReference>
<keyword evidence="4" id="KW-0378">Hydrolase</keyword>
<feature type="transmembrane region" description="Helical" evidence="8">
    <location>
        <begin position="230"/>
        <end position="251"/>
    </location>
</feature>
<dbReference type="EMBL" id="CCSE01000001">
    <property type="protein sequence ID" value="CEA00036.1"/>
    <property type="molecule type" value="Genomic_DNA"/>
</dbReference>
<feature type="transmembrane region" description="Helical" evidence="8">
    <location>
        <begin position="284"/>
        <end position="302"/>
    </location>
</feature>
<dbReference type="SUPFAM" id="SSF48452">
    <property type="entry name" value="TPR-like"/>
    <property type="match status" value="1"/>
</dbReference>
<comment type="similarity">
    <text evidence="2">Belongs to the peptidase S54 family.</text>
</comment>
<dbReference type="HOGENOM" id="CLU_044988_0_0_9"/>
<dbReference type="GO" id="GO:0016020">
    <property type="term" value="C:membrane"/>
    <property type="evidence" value="ECO:0007669"/>
    <property type="project" value="UniProtKB-SubCell"/>
</dbReference>
<comment type="subcellular location">
    <subcellularLocation>
        <location evidence="1">Membrane</location>
        <topology evidence="1">Multi-pass membrane protein</topology>
    </subcellularLocation>
</comment>
<evidence type="ECO:0000256" key="7">
    <source>
        <dbReference type="PROSITE-ProRule" id="PRU00339"/>
    </source>
</evidence>
<dbReference type="eggNOG" id="COG0705">
    <property type="taxonomic scope" value="Bacteria"/>
</dbReference>
<accession>A0A078M5Q2</accession>
<reference evidence="10 11" key="1">
    <citation type="submission" date="2014-07" db="EMBL/GenBank/DDBJ databases">
        <authorList>
            <person name="Urmite Genomes Urmite Genomes"/>
        </authorList>
    </citation>
    <scope>NUCLEOTIDE SEQUENCE [LARGE SCALE GENOMIC DNA]</scope>
    <source>
        <strain evidence="10 11">13MG44_air</strain>
    </source>
</reference>
<feature type="domain" description="Peptidase S54 rhomboid" evidence="9">
    <location>
        <begin position="191"/>
        <end position="324"/>
    </location>
</feature>
<dbReference type="RefSeq" id="WP_035808660.1">
    <property type="nucleotide sequence ID" value="NZ_CCSE01000001.1"/>
</dbReference>
<protein>
    <submittedName>
        <fullName evidence="10">Rhomboid protease GluP</fullName>
    </submittedName>
</protein>
<dbReference type="Pfam" id="PF01694">
    <property type="entry name" value="Rhomboid"/>
    <property type="match status" value="1"/>
</dbReference>
<dbReference type="Pfam" id="PF13181">
    <property type="entry name" value="TPR_8"/>
    <property type="match status" value="1"/>
</dbReference>
<evidence type="ECO:0000256" key="8">
    <source>
        <dbReference type="SAM" id="Phobius"/>
    </source>
</evidence>
<dbReference type="InterPro" id="IPR011990">
    <property type="entry name" value="TPR-like_helical_dom_sf"/>
</dbReference>
<dbReference type="PANTHER" id="PTHR43731">
    <property type="entry name" value="RHOMBOID PROTEASE"/>
    <property type="match status" value="1"/>
</dbReference>
<dbReference type="InterPro" id="IPR050925">
    <property type="entry name" value="Rhomboid_protease_S54"/>
</dbReference>
<dbReference type="Gene3D" id="1.20.1540.10">
    <property type="entry name" value="Rhomboid-like"/>
    <property type="match status" value="1"/>
</dbReference>
<dbReference type="InterPro" id="IPR022764">
    <property type="entry name" value="Peptidase_S54_rhomboid_dom"/>
</dbReference>
<evidence type="ECO:0000256" key="6">
    <source>
        <dbReference type="ARBA" id="ARBA00023136"/>
    </source>
</evidence>
<feature type="transmembrane region" description="Helical" evidence="8">
    <location>
        <begin position="152"/>
        <end position="173"/>
    </location>
</feature>
<evidence type="ECO:0000256" key="2">
    <source>
        <dbReference type="ARBA" id="ARBA00009045"/>
    </source>
</evidence>
<name>A0A078M5Q2_9STAP</name>
<evidence type="ECO:0000256" key="4">
    <source>
        <dbReference type="ARBA" id="ARBA00022801"/>
    </source>
</evidence>
<proteinExistence type="inferred from homology"/>
<keyword evidence="7" id="KW-0802">TPR repeat</keyword>
<dbReference type="Gene3D" id="1.25.40.10">
    <property type="entry name" value="Tetratricopeptide repeat domain"/>
    <property type="match status" value="1"/>
</dbReference>
<evidence type="ECO:0000313" key="11">
    <source>
        <dbReference type="Proteomes" id="UP000044136"/>
    </source>
</evidence>
<evidence type="ECO:0000256" key="1">
    <source>
        <dbReference type="ARBA" id="ARBA00004141"/>
    </source>
</evidence>
<evidence type="ECO:0000313" key="10">
    <source>
        <dbReference type="EMBL" id="CEA00036.1"/>
    </source>
</evidence>
<dbReference type="Proteomes" id="UP000044136">
    <property type="component" value="Unassembled WGS sequence"/>
</dbReference>
<feature type="transmembrane region" description="Helical" evidence="8">
    <location>
        <begin position="257"/>
        <end position="277"/>
    </location>
</feature>
<dbReference type="AlphaFoldDB" id="A0A078M5Q2"/>